<dbReference type="Proteomes" id="UP001155240">
    <property type="component" value="Unassembled WGS sequence"/>
</dbReference>
<comment type="caution">
    <text evidence="1">The sequence shown here is derived from an EMBL/GenBank/DDBJ whole genome shotgun (WGS) entry which is preliminary data.</text>
</comment>
<proteinExistence type="predicted"/>
<evidence type="ECO:0000313" key="1">
    <source>
        <dbReference type="EMBL" id="MCM6763687.1"/>
    </source>
</evidence>
<reference evidence="1" key="1">
    <citation type="submission" date="2022-06" db="EMBL/GenBank/DDBJ databases">
        <title>Whole genome shotgun sequencing (WGS) of Rathayibacter sp. ZW T2_19, isolated from stored onions (Allium cepa).</title>
        <authorList>
            <person name="Stoll D.A."/>
            <person name="Huch M."/>
        </authorList>
    </citation>
    <scope>NUCLEOTIDE SEQUENCE</scope>
    <source>
        <strain evidence="1">ZW T2_19</strain>
    </source>
</reference>
<accession>A0A9X2DZ72</accession>
<dbReference type="AlphaFoldDB" id="A0A9X2DZ72"/>
<dbReference type="EMBL" id="JAMRYM010000077">
    <property type="protein sequence ID" value="MCM6763687.1"/>
    <property type="molecule type" value="Genomic_DNA"/>
</dbReference>
<name>A0A9X2DZ72_9MICO</name>
<gene>
    <name evidence="1" type="ORF">NB037_14795</name>
</gene>
<organism evidence="1 2">
    <name type="scientific">Rathayibacter rubneri</name>
    <dbReference type="NCBI Taxonomy" id="2950106"/>
    <lineage>
        <taxon>Bacteria</taxon>
        <taxon>Bacillati</taxon>
        <taxon>Actinomycetota</taxon>
        <taxon>Actinomycetes</taxon>
        <taxon>Micrococcales</taxon>
        <taxon>Microbacteriaceae</taxon>
        <taxon>Rathayibacter</taxon>
    </lineage>
</organism>
<protein>
    <submittedName>
        <fullName evidence="1">Uncharacterized protein</fullName>
    </submittedName>
</protein>
<evidence type="ECO:0000313" key="2">
    <source>
        <dbReference type="Proteomes" id="UP001155240"/>
    </source>
</evidence>
<sequence length="289" mass="29434">MVRRSTPATATVTRRGAVRLGRSRLLGVAAAAVAASAVLVLALGSLTPLAALPSSAGAAPAACADARELLAPSPGLGDPDPGRLLACSDRDHRILTIHNRTPVVWVLGDASVRGVVSRAGGVSGLLSSYAARSGRGLLVAPGASVSVSPGPGTLRPRPDREATRLHLALTAIVEAQDAAEATLPPRAPRSLVRSAALTCALALSGTDEGWSLIEQESLDHAASTAGCAHAWRAASSRAAADGWRLPPLVELAGSSAGREASAQRSRTAEDWFEAAGGWSWGGVERPVRT</sequence>
<keyword evidence="2" id="KW-1185">Reference proteome</keyword>
<dbReference type="RefSeq" id="WP_251946949.1">
    <property type="nucleotide sequence ID" value="NZ_JAMRYM010000077.1"/>
</dbReference>